<gene>
    <name evidence="1" type="ORF">ACFPK8_13985</name>
</gene>
<keyword evidence="2" id="KW-1185">Reference proteome</keyword>
<evidence type="ECO:0000313" key="2">
    <source>
        <dbReference type="Proteomes" id="UP001595937"/>
    </source>
</evidence>
<sequence>MTCVGTVPDLATSAALMGWAVEVGEGTSAWTPGTESQTVSTSTNGASERVHVIHNWSWEPSVFTVPGAVRAAVSGEELAEGTELKLGAWDARVVIEKA</sequence>
<comment type="caution">
    <text evidence="1">The sequence shown here is derived from an EMBL/GenBank/DDBJ whole genome shotgun (WGS) entry which is preliminary data.</text>
</comment>
<dbReference type="EMBL" id="JBHSLN010000077">
    <property type="protein sequence ID" value="MFC5298619.1"/>
    <property type="molecule type" value="Genomic_DNA"/>
</dbReference>
<dbReference type="RefSeq" id="WP_343926547.1">
    <property type="nucleotide sequence ID" value="NZ_BAAAIR010000104.1"/>
</dbReference>
<organism evidence="1 2">
    <name type="scientific">Brachybacterium tyrofermentans</name>
    <dbReference type="NCBI Taxonomy" id="47848"/>
    <lineage>
        <taxon>Bacteria</taxon>
        <taxon>Bacillati</taxon>
        <taxon>Actinomycetota</taxon>
        <taxon>Actinomycetes</taxon>
        <taxon>Micrococcales</taxon>
        <taxon>Dermabacteraceae</taxon>
        <taxon>Brachybacterium</taxon>
    </lineage>
</organism>
<name>A0ABW0FKE0_9MICO</name>
<proteinExistence type="predicted"/>
<protein>
    <recommendedName>
        <fullName evidence="3">Beta-galactosidase C-terminal domain-containing protein</fullName>
    </recommendedName>
</protein>
<dbReference type="Proteomes" id="UP001595937">
    <property type="component" value="Unassembled WGS sequence"/>
</dbReference>
<dbReference type="GeneID" id="303299311"/>
<reference evidence="2" key="1">
    <citation type="journal article" date="2019" name="Int. J. Syst. Evol. Microbiol.">
        <title>The Global Catalogue of Microorganisms (GCM) 10K type strain sequencing project: providing services to taxonomists for standard genome sequencing and annotation.</title>
        <authorList>
            <consortium name="The Broad Institute Genomics Platform"/>
            <consortium name="The Broad Institute Genome Sequencing Center for Infectious Disease"/>
            <person name="Wu L."/>
            <person name="Ma J."/>
        </authorList>
    </citation>
    <scope>NUCLEOTIDE SEQUENCE [LARGE SCALE GENOMIC DNA]</scope>
    <source>
        <strain evidence="2">CGMCC 1.16455</strain>
    </source>
</reference>
<evidence type="ECO:0000313" key="1">
    <source>
        <dbReference type="EMBL" id="MFC5298619.1"/>
    </source>
</evidence>
<accession>A0ABW0FKE0</accession>
<evidence type="ECO:0008006" key="3">
    <source>
        <dbReference type="Google" id="ProtNLM"/>
    </source>
</evidence>